<feature type="compositionally biased region" description="Basic and acidic residues" evidence="4">
    <location>
        <begin position="98"/>
        <end position="113"/>
    </location>
</feature>
<feature type="compositionally biased region" description="Polar residues" evidence="4">
    <location>
        <begin position="148"/>
        <end position="169"/>
    </location>
</feature>
<organism evidence="6 7">
    <name type="scientific">Kwoniella mangroviensis CBS 10435</name>
    <dbReference type="NCBI Taxonomy" id="1331196"/>
    <lineage>
        <taxon>Eukaryota</taxon>
        <taxon>Fungi</taxon>
        <taxon>Dikarya</taxon>
        <taxon>Basidiomycota</taxon>
        <taxon>Agaricomycotina</taxon>
        <taxon>Tremellomycetes</taxon>
        <taxon>Tremellales</taxon>
        <taxon>Cryptococcaceae</taxon>
        <taxon>Kwoniella</taxon>
    </lineage>
</organism>
<feature type="compositionally biased region" description="Basic and acidic residues" evidence="4">
    <location>
        <begin position="65"/>
        <end position="90"/>
    </location>
</feature>
<evidence type="ECO:0000256" key="2">
    <source>
        <dbReference type="ARBA" id="ARBA00019138"/>
    </source>
</evidence>
<keyword evidence="3" id="KW-0804">Transcription</keyword>
<dbReference type="EMBL" id="KI669462">
    <property type="protein sequence ID" value="OCF58323.1"/>
    <property type="molecule type" value="Genomic_DNA"/>
</dbReference>
<dbReference type="InterPro" id="IPR011421">
    <property type="entry name" value="BCNT-C"/>
</dbReference>
<keyword evidence="7" id="KW-1185">Reference proteome</keyword>
<dbReference type="Proteomes" id="UP000092583">
    <property type="component" value="Unassembled WGS sequence"/>
</dbReference>
<evidence type="ECO:0000313" key="7">
    <source>
        <dbReference type="Proteomes" id="UP000092583"/>
    </source>
</evidence>
<dbReference type="InterPro" id="IPR027124">
    <property type="entry name" value="Swc5/CFDP1/2"/>
</dbReference>
<feature type="compositionally biased region" description="Basic residues" evidence="4">
    <location>
        <begin position="24"/>
        <end position="39"/>
    </location>
</feature>
<protein>
    <recommendedName>
        <fullName evidence="2 3">SWR1-complex protein 5</fullName>
    </recommendedName>
</protein>
<proteinExistence type="inferred from homology"/>
<reference evidence="6 7" key="1">
    <citation type="submission" date="2013-07" db="EMBL/GenBank/DDBJ databases">
        <title>The Genome Sequence of Kwoniella mangroviensis CBS10435.</title>
        <authorList>
            <consortium name="The Broad Institute Genome Sequencing Platform"/>
            <person name="Cuomo C."/>
            <person name="Litvintseva A."/>
            <person name="Chen Y."/>
            <person name="Heitman J."/>
            <person name="Sun S."/>
            <person name="Springer D."/>
            <person name="Dromer F."/>
            <person name="Young S.K."/>
            <person name="Zeng Q."/>
            <person name="Gargeya S."/>
            <person name="Fitzgerald M."/>
            <person name="Abouelleil A."/>
            <person name="Alvarado L."/>
            <person name="Berlin A.M."/>
            <person name="Chapman S.B."/>
            <person name="Dewar J."/>
            <person name="Goldberg J."/>
            <person name="Griggs A."/>
            <person name="Gujja S."/>
            <person name="Hansen M."/>
            <person name="Howarth C."/>
            <person name="Imamovic A."/>
            <person name="Larimer J."/>
            <person name="McCowan C."/>
            <person name="Murphy C."/>
            <person name="Pearson M."/>
            <person name="Priest M."/>
            <person name="Roberts A."/>
            <person name="Saif S."/>
            <person name="Shea T."/>
            <person name="Sykes S."/>
            <person name="Wortman J."/>
            <person name="Nusbaum C."/>
            <person name="Birren B."/>
        </authorList>
    </citation>
    <scope>NUCLEOTIDE SEQUENCE [LARGE SCALE GENOMIC DNA]</scope>
    <source>
        <strain evidence="6 7">CBS 10435</strain>
    </source>
</reference>
<comment type="subunit">
    <text evidence="3">Component of the SWR1 chromatin remodeling complex.</text>
</comment>
<keyword evidence="3" id="KW-0156">Chromatin regulator</keyword>
<reference evidence="7" key="2">
    <citation type="submission" date="2013-12" db="EMBL/GenBank/DDBJ databases">
        <title>Evolution of pathogenesis and genome organization in the Tremellales.</title>
        <authorList>
            <person name="Cuomo C."/>
            <person name="Litvintseva A."/>
            <person name="Heitman J."/>
            <person name="Chen Y."/>
            <person name="Sun S."/>
            <person name="Springer D."/>
            <person name="Dromer F."/>
            <person name="Young S."/>
            <person name="Zeng Q."/>
            <person name="Chapman S."/>
            <person name="Gujja S."/>
            <person name="Saif S."/>
            <person name="Birren B."/>
        </authorList>
    </citation>
    <scope>NUCLEOTIDE SEQUENCE [LARGE SCALE GENOMIC DNA]</scope>
    <source>
        <strain evidence="7">CBS 10435</strain>
    </source>
</reference>
<comment type="subcellular location">
    <subcellularLocation>
        <location evidence="3">Nucleus</location>
    </subcellularLocation>
</comment>
<dbReference type="PANTHER" id="PTHR48295:SF1">
    <property type="entry name" value="SWR1-COMPLEX PROTEIN 5"/>
    <property type="match status" value="1"/>
</dbReference>
<comment type="function">
    <text evidence="3">Component of the SWR1 complex which mediates the ATP-dependent exchange of histone H2A for the H2A variant HZT1 leading to transcriptional regulation of selected genes by chromatin remodeling. Involved in chromosome stability.</text>
</comment>
<keyword evidence="3" id="KW-0010">Activator</keyword>
<dbReference type="STRING" id="1331196.A0A1B9IS22"/>
<feature type="domain" description="BCNT-C" evidence="5">
    <location>
        <begin position="210"/>
        <end position="286"/>
    </location>
</feature>
<feature type="compositionally biased region" description="Pro residues" evidence="4">
    <location>
        <begin position="197"/>
        <end position="207"/>
    </location>
</feature>
<evidence type="ECO:0000256" key="3">
    <source>
        <dbReference type="RuleBase" id="RU363091"/>
    </source>
</evidence>
<evidence type="ECO:0000256" key="1">
    <source>
        <dbReference type="ARBA" id="ARBA00010465"/>
    </source>
</evidence>
<comment type="similarity">
    <text evidence="1 3">Belongs to the SWC5 family.</text>
</comment>
<dbReference type="PANTHER" id="PTHR48295">
    <property type="entry name" value="CRANIOFACIAL DEVELOPMENT PROTEIN 1"/>
    <property type="match status" value="1"/>
</dbReference>
<dbReference type="GO" id="GO:0006325">
    <property type="term" value="P:chromatin organization"/>
    <property type="evidence" value="ECO:0007669"/>
    <property type="project" value="UniProtKB-KW"/>
</dbReference>
<feature type="compositionally biased region" description="Polar residues" evidence="4">
    <location>
        <begin position="178"/>
        <end position="194"/>
    </location>
</feature>
<keyword evidence="3" id="KW-0539">Nucleus</keyword>
<dbReference type="AlphaFoldDB" id="A0A1B9IS22"/>
<feature type="compositionally biased region" description="Polar residues" evidence="4">
    <location>
        <begin position="1"/>
        <end position="10"/>
    </location>
</feature>
<name>A0A1B9IS22_9TREE</name>
<dbReference type="PROSITE" id="PS51279">
    <property type="entry name" value="BCNT_C"/>
    <property type="match status" value="1"/>
</dbReference>
<sequence>MSTLANADLSSDSENDCDYVPTSPKRKNKSQKGSKRIKRAKLDGEESDSATSSSSSDDEDEIENDEVHEKIDEIEERKRKAREEFERMKAELSTSANDMKEKESEKEELVEVKRARRFAGETIYEIVKLKKDDPETIAYLSKRDQDQDPNQTTSGSKEGTTNTSENQSDIPKDDHPSSIPTQGQQQQKSPITTSAPAPKPAPRPKGPPIRRKPRQSLEAMSAALDKGKKMTTLEKSQMDWKSHTTSTTGLSDELALNRKNGGGYLDKKDFLDRVGERRSNTFDSKR</sequence>
<dbReference type="GO" id="GO:0005634">
    <property type="term" value="C:nucleus"/>
    <property type="evidence" value="ECO:0007669"/>
    <property type="project" value="UniProtKB-SubCell"/>
</dbReference>
<accession>A0A1B9IS22</accession>
<dbReference type="Pfam" id="PF07572">
    <property type="entry name" value="BCNT"/>
    <property type="match status" value="1"/>
</dbReference>
<evidence type="ECO:0000256" key="4">
    <source>
        <dbReference type="SAM" id="MobiDB-lite"/>
    </source>
</evidence>
<evidence type="ECO:0000259" key="5">
    <source>
        <dbReference type="PROSITE" id="PS51279"/>
    </source>
</evidence>
<dbReference type="OrthoDB" id="2565071at2759"/>
<feature type="compositionally biased region" description="Basic and acidic residues" evidence="4">
    <location>
        <begin position="265"/>
        <end position="286"/>
    </location>
</feature>
<feature type="region of interest" description="Disordered" evidence="4">
    <location>
        <begin position="1"/>
        <end position="286"/>
    </location>
</feature>
<gene>
    <name evidence="6" type="ORF">L486_04354</name>
</gene>
<evidence type="ECO:0000313" key="6">
    <source>
        <dbReference type="EMBL" id="OCF58323.1"/>
    </source>
</evidence>
<feature type="compositionally biased region" description="Basic and acidic residues" evidence="4">
    <location>
        <begin position="225"/>
        <end position="242"/>
    </location>
</feature>
<keyword evidence="3" id="KW-0805">Transcription regulation</keyword>